<comment type="subcellular location">
    <subcellularLocation>
        <location evidence="1">Cell membrane</location>
        <topology evidence="1">Multi-pass membrane protein</topology>
    </subcellularLocation>
</comment>
<comment type="caution">
    <text evidence="8">The sequence shown here is derived from an EMBL/GenBank/DDBJ whole genome shotgun (WGS) entry which is preliminary data.</text>
</comment>
<feature type="transmembrane region" description="Helical" evidence="6">
    <location>
        <begin position="200"/>
        <end position="223"/>
    </location>
</feature>
<dbReference type="InterPro" id="IPR011701">
    <property type="entry name" value="MFS"/>
</dbReference>
<feature type="transmembrane region" description="Helical" evidence="6">
    <location>
        <begin position="96"/>
        <end position="117"/>
    </location>
</feature>
<evidence type="ECO:0000256" key="2">
    <source>
        <dbReference type="ARBA" id="ARBA00022475"/>
    </source>
</evidence>
<feature type="transmembrane region" description="Helical" evidence="6">
    <location>
        <begin position="45"/>
        <end position="64"/>
    </location>
</feature>
<reference evidence="8 9" key="1">
    <citation type="journal article" date="2015" name="Stand. Genomic Sci.">
        <title>Genomic Encyclopedia of Bacterial and Archaeal Type Strains, Phase III: the genomes of soil and plant-associated and newly described type strains.</title>
        <authorList>
            <person name="Whitman W.B."/>
            <person name="Woyke T."/>
            <person name="Klenk H.P."/>
            <person name="Zhou Y."/>
            <person name="Lilburn T.G."/>
            <person name="Beck B.J."/>
            <person name="De Vos P."/>
            <person name="Vandamme P."/>
            <person name="Eisen J.A."/>
            <person name="Garrity G."/>
            <person name="Hugenholtz P."/>
            <person name="Kyrpides N.C."/>
        </authorList>
    </citation>
    <scope>NUCLEOTIDE SEQUENCE [LARGE SCALE GENOMIC DNA]</scope>
    <source>
        <strain evidence="8 9">CV2</strain>
    </source>
</reference>
<dbReference type="Proteomes" id="UP000293519">
    <property type="component" value="Unassembled WGS sequence"/>
</dbReference>
<dbReference type="OrthoDB" id="106589at2"/>
<dbReference type="PANTHER" id="PTHR43124">
    <property type="entry name" value="PURINE EFFLUX PUMP PBUE"/>
    <property type="match status" value="1"/>
</dbReference>
<dbReference type="SUPFAM" id="SSF103473">
    <property type="entry name" value="MFS general substrate transporter"/>
    <property type="match status" value="1"/>
</dbReference>
<gene>
    <name evidence="8" type="ORF">EV141_1021</name>
</gene>
<evidence type="ECO:0000256" key="3">
    <source>
        <dbReference type="ARBA" id="ARBA00022692"/>
    </source>
</evidence>
<evidence type="ECO:0000259" key="7">
    <source>
        <dbReference type="PROSITE" id="PS50850"/>
    </source>
</evidence>
<feature type="transmembrane region" description="Helical" evidence="6">
    <location>
        <begin position="326"/>
        <end position="346"/>
    </location>
</feature>
<evidence type="ECO:0000256" key="5">
    <source>
        <dbReference type="ARBA" id="ARBA00023136"/>
    </source>
</evidence>
<dbReference type="InterPro" id="IPR050189">
    <property type="entry name" value="MFS_Efflux_Transporters"/>
</dbReference>
<dbReference type="GO" id="GO:0005886">
    <property type="term" value="C:plasma membrane"/>
    <property type="evidence" value="ECO:0007669"/>
    <property type="project" value="UniProtKB-SubCell"/>
</dbReference>
<feature type="transmembrane region" description="Helical" evidence="6">
    <location>
        <begin position="352"/>
        <end position="373"/>
    </location>
</feature>
<sequence length="382" mass="39042">MASRSTQLLIALAFLTFFDRALLPPLLPVIARDLGASVDSIGDALVGYTIAYAAAQLLWSVISIRVGRVRVLAISTGLAVVGIVISALAVTPAMLVIGRVVAGAALGATVPAVLTYFGDTLTLKPRAVAAANLAAGLSLGMTVGTVVASVLGSWLDWRWAFALAGVLGIVFTVLLIRLPEPPAAPSPAFFASLRVLARKPWVLGILALTALEGALLVGVLAFLPTALVEDGAPVIVAGVATSVFGLAVIACSQLLKPILRRWNPARILLIGGLSTAIGYALVAILLEFWTVSIAAVLLGLGWAFAHTQMQTWMTDAAAAARPVGMSLFAVALFGGGSLGAAVGNAAVPGGQFLLLFAISAFAAAAFAVGSAVARNRYTPSEQ</sequence>
<accession>A0A4Q7LRZ5</accession>
<dbReference type="EMBL" id="SGWW01000002">
    <property type="protein sequence ID" value="RZS57311.1"/>
    <property type="molecule type" value="Genomic_DNA"/>
</dbReference>
<name>A0A4Q7LRZ5_9MICO</name>
<feature type="transmembrane region" description="Helical" evidence="6">
    <location>
        <begin position="288"/>
        <end position="305"/>
    </location>
</feature>
<feature type="transmembrane region" description="Helical" evidence="6">
    <location>
        <begin position="157"/>
        <end position="179"/>
    </location>
</feature>
<proteinExistence type="predicted"/>
<evidence type="ECO:0000313" key="8">
    <source>
        <dbReference type="EMBL" id="RZS57311.1"/>
    </source>
</evidence>
<evidence type="ECO:0000256" key="1">
    <source>
        <dbReference type="ARBA" id="ARBA00004651"/>
    </source>
</evidence>
<dbReference type="GO" id="GO:0022857">
    <property type="term" value="F:transmembrane transporter activity"/>
    <property type="evidence" value="ECO:0007669"/>
    <property type="project" value="InterPro"/>
</dbReference>
<dbReference type="Gene3D" id="1.20.1250.20">
    <property type="entry name" value="MFS general substrate transporter like domains"/>
    <property type="match status" value="1"/>
</dbReference>
<dbReference type="InterPro" id="IPR020846">
    <property type="entry name" value="MFS_dom"/>
</dbReference>
<dbReference type="PROSITE" id="PS50850">
    <property type="entry name" value="MFS"/>
    <property type="match status" value="1"/>
</dbReference>
<feature type="transmembrane region" description="Helical" evidence="6">
    <location>
        <begin position="129"/>
        <end position="151"/>
    </location>
</feature>
<protein>
    <submittedName>
        <fullName evidence="8">Putative MFS family arabinose efflux permease</fullName>
    </submittedName>
</protein>
<dbReference type="InterPro" id="IPR036259">
    <property type="entry name" value="MFS_trans_sf"/>
</dbReference>
<dbReference type="RefSeq" id="WP_130284417.1">
    <property type="nucleotide sequence ID" value="NZ_SGWW01000002.1"/>
</dbReference>
<feature type="transmembrane region" description="Helical" evidence="6">
    <location>
        <begin position="71"/>
        <end position="90"/>
    </location>
</feature>
<keyword evidence="4 6" id="KW-1133">Transmembrane helix</keyword>
<keyword evidence="2" id="KW-1003">Cell membrane</keyword>
<evidence type="ECO:0000313" key="9">
    <source>
        <dbReference type="Proteomes" id="UP000293519"/>
    </source>
</evidence>
<organism evidence="8 9">
    <name type="scientific">Microcella putealis</name>
    <dbReference type="NCBI Taxonomy" id="337005"/>
    <lineage>
        <taxon>Bacteria</taxon>
        <taxon>Bacillati</taxon>
        <taxon>Actinomycetota</taxon>
        <taxon>Actinomycetes</taxon>
        <taxon>Micrococcales</taxon>
        <taxon>Microbacteriaceae</taxon>
        <taxon>Microcella</taxon>
    </lineage>
</organism>
<dbReference type="AlphaFoldDB" id="A0A4Q7LRZ5"/>
<feature type="domain" description="Major facilitator superfamily (MFS) profile" evidence="7">
    <location>
        <begin position="5"/>
        <end position="377"/>
    </location>
</feature>
<dbReference type="Pfam" id="PF07690">
    <property type="entry name" value="MFS_1"/>
    <property type="match status" value="1"/>
</dbReference>
<evidence type="ECO:0000256" key="4">
    <source>
        <dbReference type="ARBA" id="ARBA00022989"/>
    </source>
</evidence>
<feature type="transmembrane region" description="Helical" evidence="6">
    <location>
        <begin position="235"/>
        <end position="255"/>
    </location>
</feature>
<feature type="transmembrane region" description="Helical" evidence="6">
    <location>
        <begin position="267"/>
        <end position="282"/>
    </location>
</feature>
<dbReference type="PANTHER" id="PTHR43124:SF3">
    <property type="entry name" value="CHLORAMPHENICOL EFFLUX PUMP RV0191"/>
    <property type="match status" value="1"/>
</dbReference>
<keyword evidence="9" id="KW-1185">Reference proteome</keyword>
<keyword evidence="5 6" id="KW-0472">Membrane</keyword>
<evidence type="ECO:0000256" key="6">
    <source>
        <dbReference type="SAM" id="Phobius"/>
    </source>
</evidence>
<keyword evidence="3 6" id="KW-0812">Transmembrane</keyword>